<organism evidence="6 7">
    <name type="scientific">Natronomicrosphaera hydrolytica</name>
    <dbReference type="NCBI Taxonomy" id="3242702"/>
    <lineage>
        <taxon>Bacteria</taxon>
        <taxon>Pseudomonadati</taxon>
        <taxon>Planctomycetota</taxon>
        <taxon>Phycisphaerae</taxon>
        <taxon>Phycisphaerales</taxon>
        <taxon>Phycisphaeraceae</taxon>
        <taxon>Natronomicrosphaera</taxon>
    </lineage>
</organism>
<protein>
    <submittedName>
        <fullName evidence="6">LacI family DNA-binding transcriptional regulator</fullName>
    </submittedName>
</protein>
<keyword evidence="7" id="KW-1185">Reference proteome</keyword>
<sequence length="392" mass="42576">MTVVILLPNLVQALFMASIVPDQPRSKTGRKRVTLSTVAREAGVAVSTASAILRGEKTSWASEVTRARVFSAAKKVEYRPNQIARSLRSQESNLIGLAFHSLDMHPIPMAKLAEVERHVIASGYQVLIRNHHGRGRDEIQSLLADYLSYQVAGVILMPSHEVEEQIQWLLSTGLPAVTIDAANVVHVPNVAVDRVRGAYLQVKHLMEDAGCRRLAFFMPGGMGSQADPAAQKMDGFTMALEECGSSREEHLFFRDEVDSGYEFGRRAANALLESGEFVDGVVATSDQVALTAMDVLTHAGVRVPEDVAVIGFDGQAFAAHLAVPLSTVCQPAGIGRIAVEMLIDQLKSGQKKTSLENRLLLPELVVRASSDPARRGRANWKPDSAGSSRTFM</sequence>
<dbReference type="EMBL" id="JBGUBD010000014">
    <property type="protein sequence ID" value="MFA9480050.1"/>
    <property type="molecule type" value="Genomic_DNA"/>
</dbReference>
<keyword evidence="2 6" id="KW-0238">DNA-binding</keyword>
<dbReference type="InterPro" id="IPR046335">
    <property type="entry name" value="LacI/GalR-like_sensor"/>
</dbReference>
<dbReference type="PANTHER" id="PTHR30146">
    <property type="entry name" value="LACI-RELATED TRANSCRIPTIONAL REPRESSOR"/>
    <property type="match status" value="1"/>
</dbReference>
<dbReference type="SMART" id="SM00354">
    <property type="entry name" value="HTH_LACI"/>
    <property type="match status" value="1"/>
</dbReference>
<dbReference type="InterPro" id="IPR000843">
    <property type="entry name" value="HTH_LacI"/>
</dbReference>
<dbReference type="SUPFAM" id="SSF47413">
    <property type="entry name" value="lambda repressor-like DNA-binding domains"/>
    <property type="match status" value="1"/>
</dbReference>
<gene>
    <name evidence="6" type="ORF">ACERK3_17380</name>
</gene>
<dbReference type="CDD" id="cd06267">
    <property type="entry name" value="PBP1_LacI_sugar_binding-like"/>
    <property type="match status" value="1"/>
</dbReference>
<keyword evidence="1" id="KW-0805">Transcription regulation</keyword>
<dbReference type="Gene3D" id="1.10.260.40">
    <property type="entry name" value="lambda repressor-like DNA-binding domains"/>
    <property type="match status" value="1"/>
</dbReference>
<accession>A0ABV4U8W4</accession>
<evidence type="ECO:0000313" key="7">
    <source>
        <dbReference type="Proteomes" id="UP001575105"/>
    </source>
</evidence>
<evidence type="ECO:0000256" key="4">
    <source>
        <dbReference type="SAM" id="MobiDB-lite"/>
    </source>
</evidence>
<dbReference type="GO" id="GO:0003677">
    <property type="term" value="F:DNA binding"/>
    <property type="evidence" value="ECO:0007669"/>
    <property type="project" value="UniProtKB-KW"/>
</dbReference>
<comment type="caution">
    <text evidence="6">The sequence shown here is derived from an EMBL/GenBank/DDBJ whole genome shotgun (WGS) entry which is preliminary data.</text>
</comment>
<evidence type="ECO:0000313" key="6">
    <source>
        <dbReference type="EMBL" id="MFA9480050.1"/>
    </source>
</evidence>
<feature type="region of interest" description="Disordered" evidence="4">
    <location>
        <begin position="372"/>
        <end position="392"/>
    </location>
</feature>
<reference evidence="6 7" key="1">
    <citation type="submission" date="2024-08" db="EMBL/GenBank/DDBJ databases">
        <title>Whole-genome sequencing of halo(alkali)philic microorganisms from hypersaline lakes.</title>
        <authorList>
            <person name="Sorokin D.Y."/>
            <person name="Merkel A.Y."/>
            <person name="Messina E."/>
            <person name="Yakimov M."/>
        </authorList>
    </citation>
    <scope>NUCLEOTIDE SEQUENCE [LARGE SCALE GENOMIC DNA]</scope>
    <source>
        <strain evidence="6 7">AB-hyl4</strain>
    </source>
</reference>
<feature type="domain" description="HTH lacI-type" evidence="5">
    <location>
        <begin position="33"/>
        <end position="89"/>
    </location>
</feature>
<dbReference type="RefSeq" id="WP_425346971.1">
    <property type="nucleotide sequence ID" value="NZ_JBGUBD010000014.1"/>
</dbReference>
<dbReference type="Gene3D" id="3.40.50.2300">
    <property type="match status" value="2"/>
</dbReference>
<dbReference type="SUPFAM" id="SSF53822">
    <property type="entry name" value="Periplasmic binding protein-like I"/>
    <property type="match status" value="1"/>
</dbReference>
<evidence type="ECO:0000256" key="1">
    <source>
        <dbReference type="ARBA" id="ARBA00023015"/>
    </source>
</evidence>
<evidence type="ECO:0000256" key="2">
    <source>
        <dbReference type="ARBA" id="ARBA00023125"/>
    </source>
</evidence>
<dbReference type="InterPro" id="IPR010982">
    <property type="entry name" value="Lambda_DNA-bd_dom_sf"/>
</dbReference>
<keyword evidence="3" id="KW-0804">Transcription</keyword>
<dbReference type="InterPro" id="IPR028082">
    <property type="entry name" value="Peripla_BP_I"/>
</dbReference>
<evidence type="ECO:0000259" key="5">
    <source>
        <dbReference type="PROSITE" id="PS50932"/>
    </source>
</evidence>
<dbReference type="Pfam" id="PF13377">
    <property type="entry name" value="Peripla_BP_3"/>
    <property type="match status" value="1"/>
</dbReference>
<proteinExistence type="predicted"/>
<evidence type="ECO:0000256" key="3">
    <source>
        <dbReference type="ARBA" id="ARBA00023163"/>
    </source>
</evidence>
<name>A0ABV4U8W4_9BACT</name>
<dbReference type="PROSITE" id="PS50932">
    <property type="entry name" value="HTH_LACI_2"/>
    <property type="match status" value="1"/>
</dbReference>
<dbReference type="PANTHER" id="PTHR30146:SF153">
    <property type="entry name" value="LACTOSE OPERON REPRESSOR"/>
    <property type="match status" value="1"/>
</dbReference>
<dbReference type="CDD" id="cd01392">
    <property type="entry name" value="HTH_LacI"/>
    <property type="match status" value="1"/>
</dbReference>
<dbReference type="Pfam" id="PF00356">
    <property type="entry name" value="LacI"/>
    <property type="match status" value="1"/>
</dbReference>
<dbReference type="Proteomes" id="UP001575105">
    <property type="component" value="Unassembled WGS sequence"/>
</dbReference>